<dbReference type="EMBL" id="SNSC02000021">
    <property type="protein sequence ID" value="TID15284.1"/>
    <property type="molecule type" value="Genomic_DNA"/>
</dbReference>
<organism evidence="1 2">
    <name type="scientific">Venturia nashicola</name>
    <dbReference type="NCBI Taxonomy" id="86259"/>
    <lineage>
        <taxon>Eukaryota</taxon>
        <taxon>Fungi</taxon>
        <taxon>Dikarya</taxon>
        <taxon>Ascomycota</taxon>
        <taxon>Pezizomycotina</taxon>
        <taxon>Dothideomycetes</taxon>
        <taxon>Pleosporomycetidae</taxon>
        <taxon>Venturiales</taxon>
        <taxon>Venturiaceae</taxon>
        <taxon>Venturia</taxon>
    </lineage>
</organism>
<accession>A0A4Z1NMH2</accession>
<dbReference type="AlphaFoldDB" id="A0A4Z1NMH2"/>
<evidence type="ECO:0000313" key="2">
    <source>
        <dbReference type="Proteomes" id="UP000298493"/>
    </source>
</evidence>
<protein>
    <submittedName>
        <fullName evidence="1">Uncharacterized protein</fullName>
    </submittedName>
</protein>
<gene>
    <name evidence="1" type="ORF">E6O75_ATG08537</name>
</gene>
<comment type="caution">
    <text evidence="1">The sequence shown here is derived from an EMBL/GenBank/DDBJ whole genome shotgun (WGS) entry which is preliminary data.</text>
</comment>
<evidence type="ECO:0000313" key="1">
    <source>
        <dbReference type="EMBL" id="TID15284.1"/>
    </source>
</evidence>
<proteinExistence type="predicted"/>
<name>A0A4Z1NMH2_9PEZI</name>
<sequence length="221" mass="23990">MAYFHFQSSAIILIANLYPYQFEDLTDVSPLTNSGITGTSLPDIYNGFHFEGMKLAVANPLGQPLTPVGKRFALGFNASSITTKFVGQTLRSFNPLSAAFGLFLATQQGETPAVNGTIRVTPSAGSSPVLKTFDPAYVDCPFKPTTLSTNTITCLTPGCGLVQTCQFPRTWREVEKLRFLIFPSLPPVTNSIPIPLPVGEQLLAFDDFNYTPTTLLPGERC</sequence>
<keyword evidence="2" id="KW-1185">Reference proteome</keyword>
<dbReference type="Proteomes" id="UP000298493">
    <property type="component" value="Unassembled WGS sequence"/>
</dbReference>
<reference evidence="1 2" key="1">
    <citation type="submission" date="2019-04" db="EMBL/GenBank/DDBJ databases">
        <title>High contiguity whole genome sequence and gene annotation resource for two Venturia nashicola isolates.</title>
        <authorList>
            <person name="Prokchorchik M."/>
            <person name="Won K."/>
            <person name="Lee Y."/>
            <person name="Choi E.D."/>
            <person name="Segonzac C."/>
            <person name="Sohn K.H."/>
        </authorList>
    </citation>
    <scope>NUCLEOTIDE SEQUENCE [LARGE SCALE GENOMIC DNA]</scope>
    <source>
        <strain evidence="1 2">PRI2</strain>
    </source>
</reference>